<evidence type="ECO:0000313" key="2">
    <source>
        <dbReference type="EMBL" id="HAN26529.1"/>
    </source>
</evidence>
<organism evidence="2 3">
    <name type="scientific">Haliea salexigens</name>
    <dbReference type="NCBI Taxonomy" id="287487"/>
    <lineage>
        <taxon>Bacteria</taxon>
        <taxon>Pseudomonadati</taxon>
        <taxon>Pseudomonadota</taxon>
        <taxon>Gammaproteobacteria</taxon>
        <taxon>Cellvibrionales</taxon>
        <taxon>Halieaceae</taxon>
        <taxon>Haliea</taxon>
    </lineage>
</organism>
<proteinExistence type="predicted"/>
<evidence type="ECO:0000313" key="3">
    <source>
        <dbReference type="Proteomes" id="UP000259273"/>
    </source>
</evidence>
<comment type="caution">
    <text evidence="2">The sequence shown here is derived from an EMBL/GenBank/DDBJ whole genome shotgun (WGS) entry which is preliminary data.</text>
</comment>
<dbReference type="Proteomes" id="UP000259273">
    <property type="component" value="Unassembled WGS sequence"/>
</dbReference>
<dbReference type="STRING" id="1121937.GCA_000423125_01838"/>
<accession>A0A3C1KIJ8</accession>
<dbReference type="EMBL" id="DMND01000040">
    <property type="protein sequence ID" value="HAN26529.1"/>
    <property type="molecule type" value="Genomic_DNA"/>
</dbReference>
<evidence type="ECO:0000256" key="1">
    <source>
        <dbReference type="SAM" id="MobiDB-lite"/>
    </source>
</evidence>
<sequence>MVSADEGAVPPEVVPRPGNQFDQVDEADMARSKKNPEFCQTARNNLATLNKPGRIRLRNDQGELRYLDEEQVAAERAKAEEAIRQFCD</sequence>
<feature type="region of interest" description="Disordered" evidence="1">
    <location>
        <begin position="1"/>
        <end position="21"/>
    </location>
</feature>
<dbReference type="AlphaFoldDB" id="A0A3C1KIJ8"/>
<gene>
    <name evidence="2" type="ORF">DCP75_02145</name>
</gene>
<evidence type="ECO:0008006" key="4">
    <source>
        <dbReference type="Google" id="ProtNLM"/>
    </source>
</evidence>
<name>A0A3C1KIJ8_9GAMM</name>
<reference evidence="2 3" key="1">
    <citation type="journal article" date="2018" name="Nat. Biotechnol.">
        <title>A standardized bacterial taxonomy based on genome phylogeny substantially revises the tree of life.</title>
        <authorList>
            <person name="Parks D.H."/>
            <person name="Chuvochina M."/>
            <person name="Waite D.W."/>
            <person name="Rinke C."/>
            <person name="Skarshewski A."/>
            <person name="Chaumeil P.A."/>
            <person name="Hugenholtz P."/>
        </authorList>
    </citation>
    <scope>NUCLEOTIDE SEQUENCE [LARGE SCALE GENOMIC DNA]</scope>
    <source>
        <strain evidence="2">UBA9158</strain>
    </source>
</reference>
<protein>
    <recommendedName>
        <fullName evidence="4">DUF4124 domain-containing protein</fullName>
    </recommendedName>
</protein>